<dbReference type="EMBL" id="NHMP01000004">
    <property type="protein sequence ID" value="OXE47795.1"/>
    <property type="molecule type" value="Genomic_DNA"/>
</dbReference>
<dbReference type="NCBIfam" id="NF008558">
    <property type="entry name" value="PRK11498.1"/>
    <property type="match status" value="1"/>
</dbReference>
<dbReference type="GO" id="GO:0005886">
    <property type="term" value="C:plasma membrane"/>
    <property type="evidence" value="ECO:0007669"/>
    <property type="project" value="UniProtKB-SubCell"/>
</dbReference>
<evidence type="ECO:0000313" key="9">
    <source>
        <dbReference type="EMBL" id="OXE47795.1"/>
    </source>
</evidence>
<dbReference type="GO" id="GO:0016760">
    <property type="term" value="F:cellulose synthase (UDP-forming) activity"/>
    <property type="evidence" value="ECO:0007669"/>
    <property type="project" value="UniProtKB-EC"/>
</dbReference>
<feature type="transmembrane region" description="Helical" evidence="7">
    <location>
        <begin position="164"/>
        <end position="184"/>
    </location>
</feature>
<evidence type="ECO:0000256" key="2">
    <source>
        <dbReference type="ARBA" id="ARBA00022676"/>
    </source>
</evidence>
<keyword evidence="7" id="KW-0135">Cellulose biosynthesis</keyword>
<feature type="transmembrane region" description="Helical" evidence="7">
    <location>
        <begin position="211"/>
        <end position="228"/>
    </location>
</feature>
<dbReference type="InterPro" id="IPR029044">
    <property type="entry name" value="Nucleotide-diphossugar_trans"/>
</dbReference>
<dbReference type="PRINTS" id="PR01439">
    <property type="entry name" value="CELLSNTHASEA"/>
</dbReference>
<dbReference type="PANTHER" id="PTHR43867">
    <property type="entry name" value="CELLULOSE SYNTHASE CATALYTIC SUBUNIT A [UDP-FORMING]"/>
    <property type="match status" value="1"/>
</dbReference>
<keyword evidence="3 7" id="KW-0808">Transferase</keyword>
<sequence>MLLTQLFRSFDLSLKTDLVMLKSHCCSSWSYVCNAFFFLIAWAIFPLENKLYKKIFRNRAFYFPQINFHSLHPLDAFRILIQLGFLCLFVITKDKFSQRKAKGQPGTLSQFVRYVRVNIGREIRNLSETLSKLLLSDSSAAAEKGKNSAEEPPAHKMSWVRKTVIGILLSVGLVLYFLCITQPFSLEEQIIFLSILWVSALLLFQAQTRLTLLMLIVISVIVSSRYIWWRYTETINPNSFMSVIFSWMLILAETYAFIVMLLGYFQVCWALDRKPTSMPKDSSLWPHVDIFIPTYNEPLDVVKPTVYACLTMDWPKEKLHVHVLDDGSRPEFEEFSNSVGAGYIKREKHNHAKAGNINHALTKTSGEFITIFDCDHVPVRSFLKKTMGWFFKDKNIALIQTPHHFYSQDPFEKNLHLSDHVPNENSLFHDFIQKGNDTWNATMFCGSCAIMRRKALEEVGGIAVETVTEDAHTSLKLNRKGWSSAFLSTPLSAGLSTETLAAHIGQRIRWARGMIQIFRLDNPLFGKGLTIPQRLCFLNAMIHFLHGLPRIIFLLAPLPFLFANIYVIYASAIAIFVYLVPHMVHSTMTTYVIHKGYRFPFVSAIYETILSWYIFVPTLVAIFAPHKGKFNVTAKGGIIDKAYVDWSVAKPYLYLLILNLAGLCFGLYKMIGASQYQVLMLAINIGWILYNLIILFASIAVCVESVQQRKFPRVAAMQKVTVELSDGHKVKAVLAAFSQKDCQLVFKIPSAIPNFKLGESVKLIFGEGKTVHEFNCTVSAIFSAGVIDLEVHQETFQKEKEYTACTFGVPELWINKQAKIKGFGMLDGFMALLRMARQGVEAFVHYTPPSSSWLFYITVGSLKWIISFIPRVPKLRSQSKQTVFAS</sequence>
<organism evidence="9 10">
    <name type="scientific">Turicimonas muris</name>
    <dbReference type="NCBI Taxonomy" id="1796652"/>
    <lineage>
        <taxon>Bacteria</taxon>
        <taxon>Pseudomonadati</taxon>
        <taxon>Pseudomonadota</taxon>
        <taxon>Betaproteobacteria</taxon>
        <taxon>Burkholderiales</taxon>
        <taxon>Sutterellaceae</taxon>
        <taxon>Turicimonas</taxon>
    </lineage>
</organism>
<keyword evidence="7" id="KW-0997">Cell inner membrane</keyword>
<dbReference type="RefSeq" id="WP_066595371.1">
    <property type="nucleotide sequence ID" value="NZ_CAMVZA010000010.1"/>
</dbReference>
<feature type="transmembrane region" description="Helical" evidence="7">
    <location>
        <begin position="240"/>
        <end position="265"/>
    </location>
</feature>
<dbReference type="InterPro" id="IPR001173">
    <property type="entry name" value="Glyco_trans_2-like"/>
</dbReference>
<keyword evidence="7" id="KW-0973">c-di-GMP</keyword>
<dbReference type="Gene3D" id="2.40.10.220">
    <property type="entry name" value="predicted glycosyltransferase like domains"/>
    <property type="match status" value="1"/>
</dbReference>
<evidence type="ECO:0000259" key="8">
    <source>
        <dbReference type="Pfam" id="PF00535"/>
    </source>
</evidence>
<accession>A0A227KIX2</accession>
<keyword evidence="10" id="KW-1185">Reference proteome</keyword>
<dbReference type="PANTHER" id="PTHR43867:SF2">
    <property type="entry name" value="CELLULOSE SYNTHASE CATALYTIC SUBUNIT A [UDP-FORMING]"/>
    <property type="match status" value="1"/>
</dbReference>
<feature type="transmembrane region" description="Helical" evidence="7">
    <location>
        <begin position="76"/>
        <end position="92"/>
    </location>
</feature>
<dbReference type="InterPro" id="IPR003919">
    <property type="entry name" value="Cell_synth_A"/>
</dbReference>
<dbReference type="Proteomes" id="UP000214610">
    <property type="component" value="Unassembled WGS sequence"/>
</dbReference>
<dbReference type="CDD" id="cd06421">
    <property type="entry name" value="CESA_CelA_like"/>
    <property type="match status" value="1"/>
</dbReference>
<keyword evidence="5 7" id="KW-1133">Transmembrane helix</keyword>
<dbReference type="GO" id="GO:0006011">
    <property type="term" value="P:UDP-alpha-D-glucose metabolic process"/>
    <property type="evidence" value="ECO:0007669"/>
    <property type="project" value="InterPro"/>
</dbReference>
<reference evidence="10" key="1">
    <citation type="submission" date="2017-05" db="EMBL/GenBank/DDBJ databases">
        <title>Improved OligoMM genomes.</title>
        <authorList>
            <person name="Garzetti D."/>
        </authorList>
    </citation>
    <scope>NUCLEOTIDE SEQUENCE [LARGE SCALE GENOMIC DNA]</scope>
    <source>
        <strain evidence="10">YL45</strain>
    </source>
</reference>
<comment type="cofactor">
    <cofactor evidence="7">
        <name>Mg(2+)</name>
        <dbReference type="ChEBI" id="CHEBI:18420"/>
    </cofactor>
</comment>
<dbReference type="GeneID" id="78362837"/>
<evidence type="ECO:0000256" key="6">
    <source>
        <dbReference type="ARBA" id="ARBA00023136"/>
    </source>
</evidence>
<evidence type="ECO:0000256" key="4">
    <source>
        <dbReference type="ARBA" id="ARBA00022692"/>
    </source>
</evidence>
<evidence type="ECO:0000313" key="10">
    <source>
        <dbReference type="Proteomes" id="UP000214610"/>
    </source>
</evidence>
<dbReference type="SUPFAM" id="SSF53448">
    <property type="entry name" value="Nucleotide-diphospho-sugar transferases"/>
    <property type="match status" value="1"/>
</dbReference>
<dbReference type="Pfam" id="PF00535">
    <property type="entry name" value="Glycos_transf_2"/>
    <property type="match status" value="1"/>
</dbReference>
<dbReference type="NCBIfam" id="TIGR03030">
    <property type="entry name" value="CelA"/>
    <property type="match status" value="1"/>
</dbReference>
<comment type="caution">
    <text evidence="9">The sequence shown here is derived from an EMBL/GenBank/DDBJ whole genome shotgun (WGS) entry which is preliminary data.</text>
</comment>
<feature type="domain" description="Glycosyltransferase 2-like" evidence="8">
    <location>
        <begin position="290"/>
        <end position="459"/>
    </location>
</feature>
<keyword evidence="7" id="KW-1003">Cell membrane</keyword>
<feature type="transmembrane region" description="Helical" evidence="7">
    <location>
        <begin position="561"/>
        <end position="580"/>
    </location>
</feature>
<feature type="transmembrane region" description="Helical" evidence="7">
    <location>
        <begin position="190"/>
        <end position="206"/>
    </location>
</feature>
<feature type="transmembrane region" description="Helical" evidence="7">
    <location>
        <begin position="535"/>
        <end position="555"/>
    </location>
</feature>
<gene>
    <name evidence="9" type="primary">bcsA</name>
    <name evidence="9" type="ORF">ADH67_08455</name>
</gene>
<dbReference type="Gene3D" id="3.90.550.10">
    <property type="entry name" value="Spore Coat Polysaccharide Biosynthesis Protein SpsA, Chain A"/>
    <property type="match status" value="1"/>
</dbReference>
<feature type="transmembrane region" description="Helical" evidence="7">
    <location>
        <begin position="678"/>
        <end position="701"/>
    </location>
</feature>
<name>A0A227KIX2_9BURK</name>
<evidence type="ECO:0000256" key="5">
    <source>
        <dbReference type="ARBA" id="ARBA00022989"/>
    </source>
</evidence>
<dbReference type="InterPro" id="IPR050321">
    <property type="entry name" value="Glycosyltr_2/OpgH_subfam"/>
</dbReference>
<dbReference type="EC" id="2.4.1.12" evidence="7"/>
<proteinExistence type="predicted"/>
<evidence type="ECO:0000256" key="3">
    <source>
        <dbReference type="ARBA" id="ARBA00022679"/>
    </source>
</evidence>
<dbReference type="GO" id="GO:0030244">
    <property type="term" value="P:cellulose biosynthetic process"/>
    <property type="evidence" value="ECO:0007669"/>
    <property type="project" value="UniProtKB-KW"/>
</dbReference>
<keyword evidence="6 7" id="KW-0472">Membrane</keyword>
<feature type="transmembrane region" description="Helical" evidence="7">
    <location>
        <begin position="652"/>
        <end position="671"/>
    </location>
</feature>
<protein>
    <recommendedName>
        <fullName evidence="7">Cellulose synthase catalytic subunit [UDP-forming]</fullName>
        <ecNumber evidence="7">2.4.1.12</ecNumber>
    </recommendedName>
</protein>
<comment type="catalytic activity">
    <reaction evidence="7">
        <text>[(1-&gt;4)-beta-D-glucosyl](n) + UDP-alpha-D-glucose = [(1-&gt;4)-beta-D-glucosyl](n+1) + UDP + H(+)</text>
        <dbReference type="Rhea" id="RHEA:19929"/>
        <dbReference type="Rhea" id="RHEA-COMP:10033"/>
        <dbReference type="Rhea" id="RHEA-COMP:10034"/>
        <dbReference type="ChEBI" id="CHEBI:15378"/>
        <dbReference type="ChEBI" id="CHEBI:18246"/>
        <dbReference type="ChEBI" id="CHEBI:58223"/>
        <dbReference type="ChEBI" id="CHEBI:58885"/>
        <dbReference type="EC" id="2.4.1.12"/>
    </reaction>
</comment>
<comment type="subcellular location">
    <subcellularLocation>
        <location evidence="7">Cell inner membrane</location>
    </subcellularLocation>
    <subcellularLocation>
        <location evidence="1">Endomembrane system</location>
        <topology evidence="1">Multi-pass membrane protein</topology>
    </subcellularLocation>
</comment>
<feature type="transmembrane region" description="Helical" evidence="7">
    <location>
        <begin position="601"/>
        <end position="624"/>
    </location>
</feature>
<keyword evidence="4 7" id="KW-0812">Transmembrane</keyword>
<feature type="transmembrane region" description="Helical" evidence="7">
    <location>
        <begin position="28"/>
        <end position="45"/>
    </location>
</feature>
<dbReference type="GO" id="GO:0035438">
    <property type="term" value="F:cyclic-di-GMP binding"/>
    <property type="evidence" value="ECO:0007669"/>
    <property type="project" value="InterPro"/>
</dbReference>
<dbReference type="InterPro" id="IPR005150">
    <property type="entry name" value="Cellulose_synth"/>
</dbReference>
<dbReference type="Pfam" id="PF03552">
    <property type="entry name" value="Cellulose_synt"/>
    <property type="match status" value="1"/>
</dbReference>
<dbReference type="UniPathway" id="UPA00694"/>
<comment type="function">
    <text evidence="7">Catalytic subunit of cellulose synthase. It polymerizes uridine 5'-diphosphate glucose to cellulose.</text>
</comment>
<dbReference type="AlphaFoldDB" id="A0A227KIX2"/>
<evidence type="ECO:0000256" key="7">
    <source>
        <dbReference type="RuleBase" id="RU365020"/>
    </source>
</evidence>
<dbReference type="GO" id="GO:0012505">
    <property type="term" value="C:endomembrane system"/>
    <property type="evidence" value="ECO:0007669"/>
    <property type="project" value="UniProtKB-SubCell"/>
</dbReference>
<keyword evidence="2 7" id="KW-0328">Glycosyltransferase</keyword>
<evidence type="ECO:0000256" key="1">
    <source>
        <dbReference type="ARBA" id="ARBA00004127"/>
    </source>
</evidence>
<comment type="pathway">
    <text evidence="7">Glycan metabolism; bacterial cellulose biosynthesis.</text>
</comment>